<sequence>FASFLSKALAQNSPSLQESNLVILYVLAYKEIASLDRKGSLKPLVRKVWGYKVSFVREDIRTSTSQVLQVFRGTALSRNAPSF</sequence>
<protein>
    <recommendedName>
        <fullName evidence="3">Maturase K</fullName>
    </recommendedName>
</protein>
<reference evidence="1 2" key="1">
    <citation type="journal article" date="2023" name="Plants (Basel)">
        <title>Bridging the Gap: Combining Genomics and Transcriptomics Approaches to Understand Stylosanthes scabra, an Orphan Legume from the Brazilian Caatinga.</title>
        <authorList>
            <person name="Ferreira-Neto J.R.C."/>
            <person name="da Silva M.D."/>
            <person name="Binneck E."/>
            <person name="de Melo N.F."/>
            <person name="da Silva R.H."/>
            <person name="de Melo A.L.T.M."/>
            <person name="Pandolfi V."/>
            <person name="Bustamante F.O."/>
            <person name="Brasileiro-Vidal A.C."/>
            <person name="Benko-Iseppon A.M."/>
        </authorList>
    </citation>
    <scope>NUCLEOTIDE SEQUENCE [LARGE SCALE GENOMIC DNA]</scope>
    <source>
        <tissue evidence="1">Leaves</tissue>
    </source>
</reference>
<feature type="non-terminal residue" evidence="1">
    <location>
        <position position="1"/>
    </location>
</feature>
<name>A0ABU6YYD1_9FABA</name>
<gene>
    <name evidence="1" type="ORF">PIB30_102133</name>
</gene>
<comment type="caution">
    <text evidence="1">The sequence shown here is derived from an EMBL/GenBank/DDBJ whole genome shotgun (WGS) entry which is preliminary data.</text>
</comment>
<dbReference type="Proteomes" id="UP001341840">
    <property type="component" value="Unassembled WGS sequence"/>
</dbReference>
<organism evidence="1 2">
    <name type="scientific">Stylosanthes scabra</name>
    <dbReference type="NCBI Taxonomy" id="79078"/>
    <lineage>
        <taxon>Eukaryota</taxon>
        <taxon>Viridiplantae</taxon>
        <taxon>Streptophyta</taxon>
        <taxon>Embryophyta</taxon>
        <taxon>Tracheophyta</taxon>
        <taxon>Spermatophyta</taxon>
        <taxon>Magnoliopsida</taxon>
        <taxon>eudicotyledons</taxon>
        <taxon>Gunneridae</taxon>
        <taxon>Pentapetalae</taxon>
        <taxon>rosids</taxon>
        <taxon>fabids</taxon>
        <taxon>Fabales</taxon>
        <taxon>Fabaceae</taxon>
        <taxon>Papilionoideae</taxon>
        <taxon>50 kb inversion clade</taxon>
        <taxon>dalbergioids sensu lato</taxon>
        <taxon>Dalbergieae</taxon>
        <taxon>Pterocarpus clade</taxon>
        <taxon>Stylosanthes</taxon>
    </lineage>
</organism>
<accession>A0ABU6YYD1</accession>
<keyword evidence="2" id="KW-1185">Reference proteome</keyword>
<proteinExistence type="predicted"/>
<dbReference type="EMBL" id="JASCZI010244752">
    <property type="protein sequence ID" value="MED6214340.1"/>
    <property type="molecule type" value="Genomic_DNA"/>
</dbReference>
<evidence type="ECO:0000313" key="2">
    <source>
        <dbReference type="Proteomes" id="UP001341840"/>
    </source>
</evidence>
<evidence type="ECO:0000313" key="1">
    <source>
        <dbReference type="EMBL" id="MED6214340.1"/>
    </source>
</evidence>
<evidence type="ECO:0008006" key="3">
    <source>
        <dbReference type="Google" id="ProtNLM"/>
    </source>
</evidence>